<dbReference type="RefSeq" id="XP_013024545.1">
    <property type="nucleotide sequence ID" value="XM_013169091.1"/>
</dbReference>
<feature type="compositionally biased region" description="Low complexity" evidence="4">
    <location>
        <begin position="359"/>
        <end position="388"/>
    </location>
</feature>
<dbReference type="eggNOG" id="ENOG502QUZC">
    <property type="taxonomic scope" value="Eukaryota"/>
</dbReference>
<dbReference type="OrthoDB" id="536881at2759"/>
<dbReference type="GeneID" id="25039216"/>
<feature type="domain" description="Receptor L-domain" evidence="6">
    <location>
        <begin position="43"/>
        <end position="119"/>
    </location>
</feature>
<dbReference type="EMBL" id="KE546992">
    <property type="protein sequence ID" value="EPY51007.1"/>
    <property type="molecule type" value="Genomic_DNA"/>
</dbReference>
<feature type="chain" id="PRO_5004560139" evidence="5">
    <location>
        <begin position="21"/>
        <end position="418"/>
    </location>
</feature>
<dbReference type="GO" id="GO:0005886">
    <property type="term" value="C:plasma membrane"/>
    <property type="evidence" value="ECO:0007669"/>
    <property type="project" value="TreeGrafter"/>
</dbReference>
<dbReference type="PANTHER" id="PTHR31018">
    <property type="entry name" value="SPORULATION-SPECIFIC PROTEIN-RELATED"/>
    <property type="match status" value="1"/>
</dbReference>
<evidence type="ECO:0000256" key="1">
    <source>
        <dbReference type="ARBA" id="ARBA00004196"/>
    </source>
</evidence>
<proteinExistence type="predicted"/>
<sequence>MLFFKSLSLSLLFLASRVLADDNKCSGDKNVTAQSDLDNISSCSKLDGSLYVNNLQNSGVTVLNIDGVKVITGDVEVSHSQYLQTVNFQDLETVSGKFSIHDNTRLNSLPAPKLTDVGSLDLMVLPALQHLQFNSGIKKAGDVQIVDTNLEDIQGIDVTSVKSFNINNNKYIESIDMPQLETAQSINIASNARKVDVNFSKLANVSGDTNFNGISNVFVGNLKSAKGSLGFTDTTLNNVSLPYLTSVSESLYFMDSQDLNSLSLPNLTTVGGSLTINNTDLAKISGFPKLNEVGGGLTMLGNYSYVDLPKLTDVRGSLLLESKSSNFTCPFSKSDGVIKGNDWTCKGEVSSMAKSSEVSATATGSSDSSASATSSSMSYSGSSDSHGKSASSDSGASTVAFSAGIVGIVTLLGAALSL</sequence>
<keyword evidence="2 5" id="KW-0732">Signal</keyword>
<dbReference type="Gene3D" id="3.80.20.20">
    <property type="entry name" value="Receptor L-domain"/>
    <property type="match status" value="2"/>
</dbReference>
<dbReference type="SUPFAM" id="SSF52058">
    <property type="entry name" value="L domain-like"/>
    <property type="match status" value="2"/>
</dbReference>
<dbReference type="HOGENOM" id="CLU_035846_0_0_1"/>
<evidence type="ECO:0000259" key="6">
    <source>
        <dbReference type="Pfam" id="PF01030"/>
    </source>
</evidence>
<evidence type="ECO:0000313" key="7">
    <source>
        <dbReference type="EMBL" id="EPY51007.1"/>
    </source>
</evidence>
<dbReference type="GO" id="GO:0009986">
    <property type="term" value="C:cell surface"/>
    <property type="evidence" value="ECO:0007669"/>
    <property type="project" value="EnsemblFungi"/>
</dbReference>
<dbReference type="GO" id="GO:0031505">
    <property type="term" value="P:fungal-type cell wall organization"/>
    <property type="evidence" value="ECO:0007669"/>
    <property type="project" value="TreeGrafter"/>
</dbReference>
<evidence type="ECO:0000256" key="2">
    <source>
        <dbReference type="ARBA" id="ARBA00022729"/>
    </source>
</evidence>
<accession>S9X1M7</accession>
<feature type="region of interest" description="Disordered" evidence="4">
    <location>
        <begin position="358"/>
        <end position="388"/>
    </location>
</feature>
<organism evidence="7 8">
    <name type="scientific">Schizosaccharomyces cryophilus (strain OY26 / ATCC MYA-4695 / CBS 11777 / NBRC 106824 / NRRL Y48691)</name>
    <name type="common">Fission yeast</name>
    <dbReference type="NCBI Taxonomy" id="653667"/>
    <lineage>
        <taxon>Eukaryota</taxon>
        <taxon>Fungi</taxon>
        <taxon>Dikarya</taxon>
        <taxon>Ascomycota</taxon>
        <taxon>Taphrinomycotina</taxon>
        <taxon>Schizosaccharomycetes</taxon>
        <taxon>Schizosaccharomycetales</taxon>
        <taxon>Schizosaccharomycetaceae</taxon>
        <taxon>Schizosaccharomyces</taxon>
    </lineage>
</organism>
<dbReference type="Pfam" id="PF01030">
    <property type="entry name" value="Recep_L_domain"/>
    <property type="match status" value="1"/>
</dbReference>
<dbReference type="InterPro" id="IPR000494">
    <property type="entry name" value="Rcpt_L-dom"/>
</dbReference>
<dbReference type="InterPro" id="IPR036941">
    <property type="entry name" value="Rcpt_L-dom_sf"/>
</dbReference>
<dbReference type="GO" id="GO:0035556">
    <property type="term" value="P:intracellular signal transduction"/>
    <property type="evidence" value="ECO:0007669"/>
    <property type="project" value="EnsemblFungi"/>
</dbReference>
<reference evidence="7 8" key="1">
    <citation type="journal article" date="2011" name="Science">
        <title>Comparative functional genomics of the fission yeasts.</title>
        <authorList>
            <person name="Rhind N."/>
            <person name="Chen Z."/>
            <person name="Yassour M."/>
            <person name="Thompson D.A."/>
            <person name="Haas B.J."/>
            <person name="Habib N."/>
            <person name="Wapinski I."/>
            <person name="Roy S."/>
            <person name="Lin M.F."/>
            <person name="Heiman D.I."/>
            <person name="Young S.K."/>
            <person name="Furuya K."/>
            <person name="Guo Y."/>
            <person name="Pidoux A."/>
            <person name="Chen H.M."/>
            <person name="Robbertse B."/>
            <person name="Goldberg J.M."/>
            <person name="Aoki K."/>
            <person name="Bayne E.H."/>
            <person name="Berlin A.M."/>
            <person name="Desjardins C.A."/>
            <person name="Dobbs E."/>
            <person name="Dukaj L."/>
            <person name="Fan L."/>
            <person name="FitzGerald M.G."/>
            <person name="French C."/>
            <person name="Gujja S."/>
            <person name="Hansen K."/>
            <person name="Keifenheim D."/>
            <person name="Levin J.Z."/>
            <person name="Mosher R.A."/>
            <person name="Mueller C.A."/>
            <person name="Pfiffner J."/>
            <person name="Priest M."/>
            <person name="Russ C."/>
            <person name="Smialowska A."/>
            <person name="Swoboda P."/>
            <person name="Sykes S.M."/>
            <person name="Vaughn M."/>
            <person name="Vengrova S."/>
            <person name="Yoder R."/>
            <person name="Zeng Q."/>
            <person name="Allshire R."/>
            <person name="Baulcombe D."/>
            <person name="Birren B.W."/>
            <person name="Brown W."/>
            <person name="Ekwall K."/>
            <person name="Kellis M."/>
            <person name="Leatherwood J."/>
            <person name="Levin H."/>
            <person name="Margalit H."/>
            <person name="Martienssen R."/>
            <person name="Nieduszynski C.A."/>
            <person name="Spatafora J.W."/>
            <person name="Friedman N."/>
            <person name="Dalgaard J.Z."/>
            <person name="Baumann P."/>
            <person name="Niki H."/>
            <person name="Regev A."/>
            <person name="Nusbaum C."/>
        </authorList>
    </citation>
    <scope>NUCLEOTIDE SEQUENCE [LARGE SCALE GENOMIC DNA]</scope>
    <source>
        <strain evidence="8">OY26 / ATCC MYA-4695 / CBS 11777 / NBRC 106824 / NRRL Y48691</strain>
    </source>
</reference>
<gene>
    <name evidence="7" type="ORF">SPOG_04903</name>
</gene>
<keyword evidence="8" id="KW-1185">Reference proteome</keyword>
<dbReference type="Proteomes" id="UP000015464">
    <property type="component" value="Unassembled WGS sequence"/>
</dbReference>
<dbReference type="STRING" id="653667.S9X1M7"/>
<evidence type="ECO:0000256" key="3">
    <source>
        <dbReference type="ARBA" id="ARBA00023180"/>
    </source>
</evidence>
<dbReference type="PANTHER" id="PTHR31018:SF11">
    <property type="entry name" value="CELL WALL PROTEIN ECM33"/>
    <property type="match status" value="1"/>
</dbReference>
<protein>
    <submittedName>
        <fullName evidence="7">Cell wall protein Ecm33</fullName>
    </submittedName>
</protein>
<evidence type="ECO:0000256" key="5">
    <source>
        <dbReference type="SAM" id="SignalP"/>
    </source>
</evidence>
<dbReference type="InterPro" id="IPR051648">
    <property type="entry name" value="CWI-Assembly_Regulator"/>
</dbReference>
<evidence type="ECO:0000256" key="4">
    <source>
        <dbReference type="SAM" id="MobiDB-lite"/>
    </source>
</evidence>
<dbReference type="AlphaFoldDB" id="S9X1M7"/>
<evidence type="ECO:0000313" key="8">
    <source>
        <dbReference type="Proteomes" id="UP000015464"/>
    </source>
</evidence>
<dbReference type="OMA" id="WANNITF"/>
<dbReference type="GO" id="GO:0009277">
    <property type="term" value="C:fungal-type cell wall"/>
    <property type="evidence" value="ECO:0007669"/>
    <property type="project" value="EnsemblFungi"/>
</dbReference>
<feature type="signal peptide" evidence="5">
    <location>
        <begin position="1"/>
        <end position="20"/>
    </location>
</feature>
<comment type="subcellular location">
    <subcellularLocation>
        <location evidence="1">Cell envelope</location>
    </subcellularLocation>
</comment>
<keyword evidence="3" id="KW-0325">Glycoprotein</keyword>
<name>S9X1M7_SCHCR</name>